<dbReference type="InterPro" id="IPR054576">
    <property type="entry name" value="At5g48480-like_N"/>
</dbReference>
<dbReference type="Gramene" id="CDP03962">
    <property type="protein sequence ID" value="CDP03962"/>
    <property type="gene ID" value="GSCOC_T00016476001"/>
</dbReference>
<dbReference type="InterPro" id="IPR054575">
    <property type="entry name" value="At5g48480-like_C"/>
</dbReference>
<keyword evidence="3" id="KW-1185">Reference proteome</keyword>
<dbReference type="Gene3D" id="3.10.180.10">
    <property type="entry name" value="2,3-Dihydroxybiphenyl 1,2-Dioxygenase, domain 1"/>
    <property type="match status" value="1"/>
</dbReference>
<name>A0A068U6L8_COFCA</name>
<dbReference type="OrthoDB" id="2013034at2759"/>
<dbReference type="FunCoup" id="A0A068U6L8">
    <property type="interactions" value="63"/>
</dbReference>
<dbReference type="AlphaFoldDB" id="A0A068U6L8"/>
<dbReference type="PANTHER" id="PTHR34109">
    <property type="entry name" value="BNAUNNG04460D PROTEIN-RELATED"/>
    <property type="match status" value="1"/>
</dbReference>
<dbReference type="InParanoid" id="A0A068U6L8"/>
<dbReference type="InterPro" id="IPR029068">
    <property type="entry name" value="Glyas_Bleomycin-R_OHBP_Dase"/>
</dbReference>
<dbReference type="InterPro" id="IPR037523">
    <property type="entry name" value="VOC_core"/>
</dbReference>
<gene>
    <name evidence="2" type="ORF">GSCOC_T00016476001</name>
</gene>
<feature type="domain" description="VOC" evidence="1">
    <location>
        <begin position="25"/>
        <end position="156"/>
    </location>
</feature>
<dbReference type="PROSITE" id="PS51819">
    <property type="entry name" value="VOC"/>
    <property type="match status" value="1"/>
</dbReference>
<dbReference type="Pfam" id="PF22656">
    <property type="entry name" value="At5g48480-like_N"/>
    <property type="match status" value="1"/>
</dbReference>
<proteinExistence type="predicted"/>
<dbReference type="Proteomes" id="UP000295252">
    <property type="component" value="Chromosome I"/>
</dbReference>
<dbReference type="SUPFAM" id="SSF54593">
    <property type="entry name" value="Glyoxalase/Bleomycin resistance protein/Dihydroxybiphenyl dioxygenase"/>
    <property type="match status" value="1"/>
</dbReference>
<organism evidence="2 3">
    <name type="scientific">Coffea canephora</name>
    <name type="common">Robusta coffee</name>
    <dbReference type="NCBI Taxonomy" id="49390"/>
    <lineage>
        <taxon>Eukaryota</taxon>
        <taxon>Viridiplantae</taxon>
        <taxon>Streptophyta</taxon>
        <taxon>Embryophyta</taxon>
        <taxon>Tracheophyta</taxon>
        <taxon>Spermatophyta</taxon>
        <taxon>Magnoliopsida</taxon>
        <taxon>eudicotyledons</taxon>
        <taxon>Gunneridae</taxon>
        <taxon>Pentapetalae</taxon>
        <taxon>asterids</taxon>
        <taxon>lamiids</taxon>
        <taxon>Gentianales</taxon>
        <taxon>Rubiaceae</taxon>
        <taxon>Ixoroideae</taxon>
        <taxon>Gardenieae complex</taxon>
        <taxon>Bertiereae - Coffeeae clade</taxon>
        <taxon>Coffeeae</taxon>
        <taxon>Coffea</taxon>
    </lineage>
</organism>
<dbReference type="PANTHER" id="PTHR34109:SF7">
    <property type="entry name" value="VOC DOMAIN-CONTAINING PROTEIN"/>
    <property type="match status" value="1"/>
</dbReference>
<dbReference type="Pfam" id="PF22650">
    <property type="entry name" value="At5g48480-like_C"/>
    <property type="match status" value="1"/>
</dbReference>
<dbReference type="EMBL" id="HG739095">
    <property type="protein sequence ID" value="CDP03962.1"/>
    <property type="molecule type" value="Genomic_DNA"/>
</dbReference>
<accession>A0A068U6L8</accession>
<protein>
    <recommendedName>
        <fullName evidence="1">VOC domain-containing protein</fullName>
    </recommendedName>
</protein>
<reference evidence="3" key="1">
    <citation type="journal article" date="2014" name="Science">
        <title>The coffee genome provides insight into the convergent evolution of caffeine biosynthesis.</title>
        <authorList>
            <person name="Denoeud F."/>
            <person name="Carretero-Paulet L."/>
            <person name="Dereeper A."/>
            <person name="Droc G."/>
            <person name="Guyot R."/>
            <person name="Pietrella M."/>
            <person name="Zheng C."/>
            <person name="Alberti A."/>
            <person name="Anthony F."/>
            <person name="Aprea G."/>
            <person name="Aury J.M."/>
            <person name="Bento P."/>
            <person name="Bernard M."/>
            <person name="Bocs S."/>
            <person name="Campa C."/>
            <person name="Cenci A."/>
            <person name="Combes M.C."/>
            <person name="Crouzillat D."/>
            <person name="Da Silva C."/>
            <person name="Daddiego L."/>
            <person name="De Bellis F."/>
            <person name="Dussert S."/>
            <person name="Garsmeur O."/>
            <person name="Gayraud T."/>
            <person name="Guignon V."/>
            <person name="Jahn K."/>
            <person name="Jamilloux V."/>
            <person name="Joet T."/>
            <person name="Labadie K."/>
            <person name="Lan T."/>
            <person name="Leclercq J."/>
            <person name="Lepelley M."/>
            <person name="Leroy T."/>
            <person name="Li L.T."/>
            <person name="Librado P."/>
            <person name="Lopez L."/>
            <person name="Munoz A."/>
            <person name="Noel B."/>
            <person name="Pallavicini A."/>
            <person name="Perrotta G."/>
            <person name="Poncet V."/>
            <person name="Pot D."/>
            <person name="Priyono X."/>
            <person name="Rigoreau M."/>
            <person name="Rouard M."/>
            <person name="Rozas J."/>
            <person name="Tranchant-Dubreuil C."/>
            <person name="VanBuren R."/>
            <person name="Zhang Q."/>
            <person name="Andrade A.C."/>
            <person name="Argout X."/>
            <person name="Bertrand B."/>
            <person name="de Kochko A."/>
            <person name="Graziosi G."/>
            <person name="Henry R.J."/>
            <person name="Jayarama X."/>
            <person name="Ming R."/>
            <person name="Nagai C."/>
            <person name="Rounsley S."/>
            <person name="Sankoff D."/>
            <person name="Giuliano G."/>
            <person name="Albert V.A."/>
            <person name="Wincker P."/>
            <person name="Lashermes P."/>
        </authorList>
    </citation>
    <scope>NUCLEOTIDE SEQUENCE [LARGE SCALE GENOMIC DNA]</scope>
    <source>
        <strain evidence="3">cv. DH200-94</strain>
    </source>
</reference>
<dbReference type="OMA" id="PKRKADH"/>
<evidence type="ECO:0000313" key="2">
    <source>
        <dbReference type="EMBL" id="CDP03962.1"/>
    </source>
</evidence>
<dbReference type="PhylomeDB" id="A0A068U6L8"/>
<evidence type="ECO:0000313" key="3">
    <source>
        <dbReference type="Proteomes" id="UP000295252"/>
    </source>
</evidence>
<evidence type="ECO:0000259" key="1">
    <source>
        <dbReference type="PROSITE" id="PS51819"/>
    </source>
</evidence>
<sequence>MAQEAHNAGAAPNGAAAKEVVFKVAKPWLFVEAPKANDAVQFYKVAFGAEEVNRTVHPKRKAEQELPLLLSAELKLGSFSFLVSDLIADDSRAPVKTVGGGVAFCLETEEVEAAVEKAVGAGAISEDVSEADCCGADGRVVKLKDPYGNVWLVCSPASASADVEA</sequence>